<dbReference type="SMART" id="SM00487">
    <property type="entry name" value="DEXDc"/>
    <property type="match status" value="1"/>
</dbReference>
<keyword evidence="2" id="KW-0547">Nucleotide-binding</keyword>
<keyword evidence="6" id="KW-0862">Zinc</keyword>
<dbReference type="Proteomes" id="UP001152797">
    <property type="component" value="Unassembled WGS sequence"/>
</dbReference>
<dbReference type="GO" id="GO:0005524">
    <property type="term" value="F:ATP binding"/>
    <property type="evidence" value="ECO:0007669"/>
    <property type="project" value="UniProtKB-KW"/>
</dbReference>
<evidence type="ECO:0000259" key="9">
    <source>
        <dbReference type="PROSITE" id="PS50158"/>
    </source>
</evidence>
<feature type="region of interest" description="Disordered" evidence="8">
    <location>
        <begin position="721"/>
        <end position="759"/>
    </location>
</feature>
<keyword evidence="14" id="KW-1185">Reference proteome</keyword>
<dbReference type="EMBL" id="CAMXCT010005035">
    <property type="protein sequence ID" value="CAI4011186.1"/>
    <property type="molecule type" value="Genomic_DNA"/>
</dbReference>
<evidence type="ECO:0000256" key="3">
    <source>
        <dbReference type="ARBA" id="ARBA00022801"/>
    </source>
</evidence>
<feature type="domain" description="Helicase C-terminal" evidence="11">
    <location>
        <begin position="1201"/>
        <end position="1355"/>
    </location>
</feature>
<dbReference type="Gene3D" id="4.10.60.10">
    <property type="entry name" value="Zinc finger, CCHC-type"/>
    <property type="match status" value="1"/>
</dbReference>
<dbReference type="InterPro" id="IPR001878">
    <property type="entry name" value="Znf_CCHC"/>
</dbReference>
<reference evidence="13 14" key="2">
    <citation type="submission" date="2024-05" db="EMBL/GenBank/DDBJ databases">
        <authorList>
            <person name="Chen Y."/>
            <person name="Shah S."/>
            <person name="Dougan E. K."/>
            <person name="Thang M."/>
            <person name="Chan C."/>
        </authorList>
    </citation>
    <scope>NUCLEOTIDE SEQUENCE [LARGE SCALE GENOMIC DNA]</scope>
</reference>
<dbReference type="GO" id="GO:0003676">
    <property type="term" value="F:nucleic acid binding"/>
    <property type="evidence" value="ECO:0007669"/>
    <property type="project" value="InterPro"/>
</dbReference>
<feature type="domain" description="Helicase ATP-binding" evidence="10">
    <location>
        <begin position="993"/>
        <end position="1170"/>
    </location>
</feature>
<dbReference type="CDD" id="cd18787">
    <property type="entry name" value="SF2_C_DEAD"/>
    <property type="match status" value="1"/>
</dbReference>
<dbReference type="GO" id="GO:0003724">
    <property type="term" value="F:RNA helicase activity"/>
    <property type="evidence" value="ECO:0007669"/>
    <property type="project" value="UniProtKB-EC"/>
</dbReference>
<dbReference type="PROSITE" id="PS51192">
    <property type="entry name" value="HELICASE_ATP_BIND_1"/>
    <property type="match status" value="1"/>
</dbReference>
<evidence type="ECO:0000256" key="8">
    <source>
        <dbReference type="SAM" id="MobiDB-lite"/>
    </source>
</evidence>
<feature type="compositionally biased region" description="Basic and acidic residues" evidence="8">
    <location>
        <begin position="750"/>
        <end position="759"/>
    </location>
</feature>
<dbReference type="PROSITE" id="PS51194">
    <property type="entry name" value="HELICASE_CTER"/>
    <property type="match status" value="1"/>
</dbReference>
<dbReference type="Pfam" id="PF00098">
    <property type="entry name" value="zf-CCHC"/>
    <property type="match status" value="1"/>
</dbReference>
<evidence type="ECO:0000313" key="14">
    <source>
        <dbReference type="Proteomes" id="UP001152797"/>
    </source>
</evidence>
<dbReference type="InterPro" id="IPR036875">
    <property type="entry name" value="Znf_CCHC_sf"/>
</dbReference>
<name>A0A9P1GEN5_9DINO</name>
<proteinExistence type="predicted"/>
<dbReference type="Pfam" id="PF00270">
    <property type="entry name" value="DEAD"/>
    <property type="match status" value="1"/>
</dbReference>
<dbReference type="EC" id="3.6.4.13" evidence="1"/>
<reference evidence="12" key="1">
    <citation type="submission" date="2022-10" db="EMBL/GenBank/DDBJ databases">
        <authorList>
            <person name="Chen Y."/>
            <person name="Dougan E. K."/>
            <person name="Chan C."/>
            <person name="Rhodes N."/>
            <person name="Thang M."/>
        </authorList>
    </citation>
    <scope>NUCLEOTIDE SEQUENCE</scope>
</reference>
<dbReference type="InterPro" id="IPR044742">
    <property type="entry name" value="DEAD/DEAH_RhlB"/>
</dbReference>
<gene>
    <name evidence="12" type="ORF">C1SCF055_LOCUS36369</name>
</gene>
<dbReference type="GO" id="GO:0008270">
    <property type="term" value="F:zinc ion binding"/>
    <property type="evidence" value="ECO:0007669"/>
    <property type="project" value="UniProtKB-KW"/>
</dbReference>
<dbReference type="InterPro" id="IPR001650">
    <property type="entry name" value="Helicase_C-like"/>
</dbReference>
<organism evidence="12">
    <name type="scientific">Cladocopium goreaui</name>
    <dbReference type="NCBI Taxonomy" id="2562237"/>
    <lineage>
        <taxon>Eukaryota</taxon>
        <taxon>Sar</taxon>
        <taxon>Alveolata</taxon>
        <taxon>Dinophyceae</taxon>
        <taxon>Suessiales</taxon>
        <taxon>Symbiodiniaceae</taxon>
        <taxon>Cladocopium</taxon>
    </lineage>
</organism>
<dbReference type="SUPFAM" id="SSF52540">
    <property type="entry name" value="P-loop containing nucleoside triphosphate hydrolases"/>
    <property type="match status" value="1"/>
</dbReference>
<dbReference type="PANTHER" id="PTHR47958">
    <property type="entry name" value="ATP-DEPENDENT RNA HELICASE DBP3"/>
    <property type="match status" value="1"/>
</dbReference>
<dbReference type="SMART" id="SM00490">
    <property type="entry name" value="HELICc"/>
    <property type="match status" value="1"/>
</dbReference>
<feature type="region of interest" description="Disordered" evidence="8">
    <location>
        <begin position="587"/>
        <end position="633"/>
    </location>
</feature>
<dbReference type="OrthoDB" id="196131at2759"/>
<dbReference type="SMART" id="SM00343">
    <property type="entry name" value="ZnF_C2HC"/>
    <property type="match status" value="1"/>
</dbReference>
<evidence type="ECO:0000256" key="2">
    <source>
        <dbReference type="ARBA" id="ARBA00022741"/>
    </source>
</evidence>
<feature type="domain" description="CCHC-type" evidence="9">
    <location>
        <begin position="340"/>
        <end position="355"/>
    </location>
</feature>
<sequence>MPAGSDGSSGTEVTETGGNISSQLAYLVPSFDPSKDDLQLYQQKVQLVFAVWPPSKVSELITRLILGTTGTAFAKLQLHHTELCTNDEKGIKKLIELLGGHWGKTGLERRYADAEKALFQCNQLSDESHDSFLARADVLWTKLLTQKLEMEDLQAYVTLRGSLLSVEDKKRVIIDSDNSLEGKLTMVKVRESIRMLGTNFFQEMTGVKKGTKSKVYDQLLLVTEDMEHAGDHEDQAHVAGHDEVMEDDFIENLAQEGDEDAVFVADFEMAATDVIQGDEDLAAAYTTYLEARRKLSEKYKARGFWPISKGKSKGFKGKFKGKSNWTGRKTLQQRILESNCRICGRKGHWKSECPNRGQSTASSTTSTAPITLSMGVSSIPASDVMSAEFMSLPEVAPTAQDSNGTQEFCFVQTSILGVQCSSPPCRNNDKESILDFKPAPRTEVPKSPMSKIPDAAAEESIEKEIKVTPARDEHAMISPRTLQFKPAFPGISLNEYRSVMGDWTKRLQRLQSEMPAAETESVDHMSKEDLQHEKVTFGKAHTGKRFSEVWETSQDWVKWFLMHYQDSSKLEHKKMIRYIKLKIEEGEAHGSGGPTPSCRPKPKPAPKSLATASRTGPPPHPDAMPEEPGENPEVKTLENRMTNLENALHQILVYLTPNTAGAPVPSNLGEESPELPLVAEWEDPWEEKPVGAIADPALIALDQWFQISSAFAVDARLPKRAKLSGPRQSKAKSADRSLSQQLNVKRCKTQKSDITREHPTDQVILSKEIEDKAIQIMQTVVGREDLKKDAVESEDVQKSEDQMKPNLTEEMPPSESPVPTDPDGSPARGNRFLALPKEEQAMLRRALEHVRPVCSAEVSQIPQEEAFIQRQFSLKCRRPTGYRCGISVVKRSLRGSSLELVVTGVTLEENLPLPWSDAQHGWGDECWNLGTFTAHPVPEGKDDDKIHVISGEDVAPWRTFDDCCGAWKFPHGLMQFLKDAGFKAPTPIQAYTWPVLMNGKDVIGVAKTGSGKTLGYLLPGYIKVKRNEGKGLRCDNGPAMLVMAPTRELCQQIYEESDRFGKPAMIGTACVYGGAPKRDQQKQLRSQPQCVAATPGRLNDFLREGTINLSVCDYLVLDEAWPWLDMGFEPQIQELARYLPQVRQTALYTATWPPEVKAIARQLTQDPTHIQVGSEDNASANADITQHIVGVLDVLKVRVRNERDKMTFLEQDIFPKLQKTGGAALVFVKTKKAATGLYQTLSRAGAPIVQLHGDMDQNQRDHALHAFKQGKAKVLVATDVAQRGLDIKNVQFVVNYDAPANMEDYVHRIGRTGRAGEKGDAYTCLYESENAIAKGIQTMFIKSGQEIPADLKDIARGSVSAEWGRLDLQEVAEVAEATSTDNGVESMPKVMTLTPVATIPVVVANSGEIDTGRWSRGDPSCTQHLYEFWAMNRAFVASGATHPFSTDDQQTSSFAAPVRPGLLRGLLVMVIRPLADPFSTGHIHQNSAAKIKLHDMIRHICRMTYMSIYLIWWGAGHRGCQEQINQCGLLCSCLSERGRSRPEQTGEAENLPKREPPF</sequence>
<evidence type="ECO:0000256" key="4">
    <source>
        <dbReference type="ARBA" id="ARBA00022806"/>
    </source>
</evidence>
<keyword evidence="7" id="KW-0175">Coiled coil</keyword>
<feature type="region of interest" description="Disordered" evidence="8">
    <location>
        <begin position="787"/>
        <end position="829"/>
    </location>
</feature>
<comment type="caution">
    <text evidence="12">The sequence shown here is derived from an EMBL/GenBank/DDBJ whole genome shotgun (WGS) entry which is preliminary data.</text>
</comment>
<dbReference type="InterPro" id="IPR027417">
    <property type="entry name" value="P-loop_NTPase"/>
</dbReference>
<evidence type="ECO:0000256" key="7">
    <source>
        <dbReference type="SAM" id="Coils"/>
    </source>
</evidence>
<evidence type="ECO:0000259" key="11">
    <source>
        <dbReference type="PROSITE" id="PS51194"/>
    </source>
</evidence>
<dbReference type="EMBL" id="CAMXCT030005035">
    <property type="protein sequence ID" value="CAL4798498.1"/>
    <property type="molecule type" value="Genomic_DNA"/>
</dbReference>
<dbReference type="EMBL" id="CAMXCT020005035">
    <property type="protein sequence ID" value="CAL1164561.1"/>
    <property type="molecule type" value="Genomic_DNA"/>
</dbReference>
<dbReference type="SUPFAM" id="SSF57756">
    <property type="entry name" value="Retrovirus zinc finger-like domains"/>
    <property type="match status" value="1"/>
</dbReference>
<accession>A0A9P1GEN5</accession>
<keyword evidence="3" id="KW-0378">Hydrolase</keyword>
<dbReference type="PROSITE" id="PS50158">
    <property type="entry name" value="ZF_CCHC"/>
    <property type="match status" value="1"/>
</dbReference>
<keyword evidence="5" id="KW-0067">ATP-binding</keyword>
<feature type="coiled-coil region" evidence="7">
    <location>
        <begin position="493"/>
        <end position="520"/>
    </location>
</feature>
<evidence type="ECO:0000256" key="6">
    <source>
        <dbReference type="PROSITE-ProRule" id="PRU00047"/>
    </source>
</evidence>
<keyword evidence="6" id="KW-0863">Zinc-finger</keyword>
<protein>
    <recommendedName>
        <fullName evidence="1">RNA helicase</fullName>
        <ecNumber evidence="1">3.6.4.13</ecNumber>
    </recommendedName>
</protein>
<dbReference type="GO" id="GO:0016787">
    <property type="term" value="F:hydrolase activity"/>
    <property type="evidence" value="ECO:0007669"/>
    <property type="project" value="UniProtKB-KW"/>
</dbReference>
<dbReference type="Pfam" id="PF00271">
    <property type="entry name" value="Helicase_C"/>
    <property type="match status" value="1"/>
</dbReference>
<dbReference type="InterPro" id="IPR014001">
    <property type="entry name" value="Helicase_ATP-bd"/>
</dbReference>
<evidence type="ECO:0000313" key="13">
    <source>
        <dbReference type="EMBL" id="CAL4798498.1"/>
    </source>
</evidence>
<keyword evidence="6" id="KW-0479">Metal-binding</keyword>
<evidence type="ECO:0000259" key="10">
    <source>
        <dbReference type="PROSITE" id="PS51192"/>
    </source>
</evidence>
<dbReference type="Gene3D" id="3.40.50.300">
    <property type="entry name" value="P-loop containing nucleotide triphosphate hydrolases"/>
    <property type="match status" value="2"/>
</dbReference>
<evidence type="ECO:0000256" key="1">
    <source>
        <dbReference type="ARBA" id="ARBA00012552"/>
    </source>
</evidence>
<dbReference type="CDD" id="cd00268">
    <property type="entry name" value="DEADc"/>
    <property type="match status" value="1"/>
</dbReference>
<evidence type="ECO:0000313" key="12">
    <source>
        <dbReference type="EMBL" id="CAI4011186.1"/>
    </source>
</evidence>
<evidence type="ECO:0000256" key="5">
    <source>
        <dbReference type="ARBA" id="ARBA00022840"/>
    </source>
</evidence>
<dbReference type="InterPro" id="IPR011545">
    <property type="entry name" value="DEAD/DEAH_box_helicase_dom"/>
</dbReference>
<keyword evidence="4 13" id="KW-0347">Helicase</keyword>
<feature type="compositionally biased region" description="Basic and acidic residues" evidence="8">
    <location>
        <begin position="787"/>
        <end position="803"/>
    </location>
</feature>